<evidence type="ECO:0008006" key="3">
    <source>
        <dbReference type="Google" id="ProtNLM"/>
    </source>
</evidence>
<dbReference type="InterPro" id="IPR036249">
    <property type="entry name" value="Thioredoxin-like_sf"/>
</dbReference>
<organism evidence="1 2">
    <name type="scientific">Elasticomyces elasticus</name>
    <dbReference type="NCBI Taxonomy" id="574655"/>
    <lineage>
        <taxon>Eukaryota</taxon>
        <taxon>Fungi</taxon>
        <taxon>Dikarya</taxon>
        <taxon>Ascomycota</taxon>
        <taxon>Pezizomycotina</taxon>
        <taxon>Dothideomycetes</taxon>
        <taxon>Dothideomycetidae</taxon>
        <taxon>Mycosphaerellales</taxon>
        <taxon>Teratosphaeriaceae</taxon>
        <taxon>Elasticomyces</taxon>
    </lineage>
</organism>
<evidence type="ECO:0000313" key="1">
    <source>
        <dbReference type="EMBL" id="KAK5703903.1"/>
    </source>
</evidence>
<dbReference type="EMBL" id="JAVRQU010000004">
    <property type="protein sequence ID" value="KAK5703903.1"/>
    <property type="molecule type" value="Genomic_DNA"/>
</dbReference>
<comment type="caution">
    <text evidence="1">The sequence shown here is derived from an EMBL/GenBank/DDBJ whole genome shotgun (WGS) entry which is preliminary data.</text>
</comment>
<gene>
    <name evidence="1" type="ORF">LTR97_002916</name>
</gene>
<dbReference type="Gene3D" id="3.40.30.10">
    <property type="entry name" value="Glutaredoxin"/>
    <property type="match status" value="1"/>
</dbReference>
<dbReference type="SUPFAM" id="SSF52833">
    <property type="entry name" value="Thioredoxin-like"/>
    <property type="match status" value="1"/>
</dbReference>
<dbReference type="Proteomes" id="UP001310594">
    <property type="component" value="Unassembled WGS sequence"/>
</dbReference>
<protein>
    <recommendedName>
        <fullName evidence="3">Thioredoxin domain-containing protein</fullName>
    </recommendedName>
</protein>
<evidence type="ECO:0000313" key="2">
    <source>
        <dbReference type="Proteomes" id="UP001310594"/>
    </source>
</evidence>
<name>A0AAN7ZV52_9PEZI</name>
<proteinExistence type="predicted"/>
<dbReference type="AlphaFoldDB" id="A0AAN7ZV52"/>
<accession>A0AAN7ZV52</accession>
<reference evidence="1" key="1">
    <citation type="submission" date="2023-08" db="EMBL/GenBank/DDBJ databases">
        <title>Black Yeasts Isolated from many extreme environments.</title>
        <authorList>
            <person name="Coleine C."/>
            <person name="Stajich J.E."/>
            <person name="Selbmann L."/>
        </authorList>
    </citation>
    <scope>NUCLEOTIDE SEQUENCE</scope>
    <source>
        <strain evidence="1">CCFEE 5810</strain>
    </source>
</reference>
<sequence>MANTTSITHITNPTEHDVVVSEAEFQPTIICLANSVTPVCKAFIERFEETSARHTASDLRFCIMEFNNETSMMFKFAINQLPVVVFMCAGPWSRSVVGATQRDLEVGIEGLLEEVRKT</sequence>